<evidence type="ECO:0000256" key="1">
    <source>
        <dbReference type="ARBA" id="ARBA00003439"/>
    </source>
</evidence>
<dbReference type="InterPro" id="IPR007109">
    <property type="entry name" value="Brix"/>
</dbReference>
<dbReference type="SMART" id="SM00879">
    <property type="entry name" value="Brix"/>
    <property type="match status" value="1"/>
</dbReference>
<dbReference type="SUPFAM" id="SSF52954">
    <property type="entry name" value="Class II aaRS ABD-related"/>
    <property type="match status" value="1"/>
</dbReference>
<keyword evidence="6" id="KW-0539">Nucleus</keyword>
<evidence type="ECO:0000256" key="2">
    <source>
        <dbReference type="ARBA" id="ARBA00004604"/>
    </source>
</evidence>
<feature type="domain" description="Brix" evidence="8">
    <location>
        <begin position="1"/>
        <end position="123"/>
    </location>
</feature>
<organism evidence="9 10">
    <name type="scientific">Romanomermis culicivorax</name>
    <name type="common">Nematode worm</name>
    <dbReference type="NCBI Taxonomy" id="13658"/>
    <lineage>
        <taxon>Eukaryota</taxon>
        <taxon>Metazoa</taxon>
        <taxon>Ecdysozoa</taxon>
        <taxon>Nematoda</taxon>
        <taxon>Enoplea</taxon>
        <taxon>Dorylaimia</taxon>
        <taxon>Mermithida</taxon>
        <taxon>Mermithoidea</taxon>
        <taxon>Mermithidae</taxon>
        <taxon>Romanomermis</taxon>
    </lineage>
</organism>
<comment type="subcellular location">
    <subcellularLocation>
        <location evidence="2">Nucleus</location>
        <location evidence="2">Nucleolus</location>
    </subcellularLocation>
</comment>
<accession>A0A915ICM5</accession>
<keyword evidence="9" id="KW-1185">Reference proteome</keyword>
<sequence>MPEFCPNYSPSAKFLVHNVHTSGELKLSGNCLKASRPVLSFEKTFDQYPHYQVIKELLTQIFATPNHHPRSQPFVDHIFNFSIEDKRIWFRNYQIVDEESKKLEEIGPRMVLQPIKIFEGSFGGPIIYENADYVCPNAIRKNRKHSTANKYVDKVRSKTHLLERRAKEPITYKSDPIFDAVYGKDGEQGKKNSADEKSSETIRKSMVEVGRLKRQIESIRYSKKSKKPKL</sequence>
<reference evidence="10" key="1">
    <citation type="submission" date="2022-11" db="UniProtKB">
        <authorList>
            <consortium name="WormBaseParasite"/>
        </authorList>
    </citation>
    <scope>IDENTIFICATION</scope>
</reference>
<dbReference type="PANTHER" id="PTHR13634">
    <property type="entry name" value="RIBOSOME BIOGENESIS PROTEIN BRIX"/>
    <property type="match status" value="1"/>
</dbReference>
<evidence type="ECO:0000259" key="8">
    <source>
        <dbReference type="PROSITE" id="PS50833"/>
    </source>
</evidence>
<evidence type="ECO:0000256" key="3">
    <source>
        <dbReference type="ARBA" id="ARBA00006369"/>
    </source>
</evidence>
<dbReference type="Pfam" id="PF04427">
    <property type="entry name" value="Brix"/>
    <property type="match status" value="1"/>
</dbReference>
<evidence type="ECO:0000313" key="9">
    <source>
        <dbReference type="Proteomes" id="UP000887565"/>
    </source>
</evidence>
<dbReference type="Proteomes" id="UP000887565">
    <property type="component" value="Unplaced"/>
</dbReference>
<evidence type="ECO:0000256" key="6">
    <source>
        <dbReference type="ARBA" id="ARBA00023242"/>
    </source>
</evidence>
<dbReference type="GO" id="GO:0006364">
    <property type="term" value="P:rRNA processing"/>
    <property type="evidence" value="ECO:0007669"/>
    <property type="project" value="InterPro"/>
</dbReference>
<dbReference type="WBParaSite" id="nRc.2.0.1.t11652-RA">
    <property type="protein sequence ID" value="nRc.2.0.1.t11652-RA"/>
    <property type="gene ID" value="nRc.2.0.1.g11652"/>
</dbReference>
<evidence type="ECO:0000256" key="4">
    <source>
        <dbReference type="ARBA" id="ARBA00020522"/>
    </source>
</evidence>
<protein>
    <recommendedName>
        <fullName evidence="4">Ribosome biogenesis protein BRX1 homolog</fullName>
    </recommendedName>
</protein>
<dbReference type="InterPro" id="IPR026532">
    <property type="entry name" value="BRX1"/>
</dbReference>
<dbReference type="GO" id="GO:0019843">
    <property type="term" value="F:rRNA binding"/>
    <property type="evidence" value="ECO:0007669"/>
    <property type="project" value="InterPro"/>
</dbReference>
<dbReference type="GO" id="GO:0000027">
    <property type="term" value="P:ribosomal large subunit assembly"/>
    <property type="evidence" value="ECO:0007669"/>
    <property type="project" value="TreeGrafter"/>
</dbReference>
<evidence type="ECO:0000313" key="10">
    <source>
        <dbReference type="WBParaSite" id="nRc.2.0.1.t11652-RA"/>
    </source>
</evidence>
<proteinExistence type="inferred from homology"/>
<evidence type="ECO:0000256" key="7">
    <source>
        <dbReference type="SAM" id="MobiDB-lite"/>
    </source>
</evidence>
<feature type="region of interest" description="Disordered" evidence="7">
    <location>
        <begin position="182"/>
        <end position="203"/>
    </location>
</feature>
<comment type="similarity">
    <text evidence="3">Belongs to the BRX1 family.</text>
</comment>
<dbReference type="PROSITE" id="PS50833">
    <property type="entry name" value="BRIX"/>
    <property type="match status" value="1"/>
</dbReference>
<evidence type="ECO:0000256" key="5">
    <source>
        <dbReference type="ARBA" id="ARBA00022517"/>
    </source>
</evidence>
<name>A0A915ICM5_ROMCU</name>
<dbReference type="OMA" id="YENADYV"/>
<comment type="function">
    <text evidence="1">Required for biogenesis of the 60S ribosomal subunit.</text>
</comment>
<dbReference type="AlphaFoldDB" id="A0A915ICM5"/>
<dbReference type="PANTHER" id="PTHR13634:SF0">
    <property type="entry name" value="RIBOSOME BIOGENESIS PROTEIN BRX1 HOMOLOG"/>
    <property type="match status" value="1"/>
</dbReference>
<dbReference type="GO" id="GO:0005730">
    <property type="term" value="C:nucleolus"/>
    <property type="evidence" value="ECO:0007669"/>
    <property type="project" value="UniProtKB-SubCell"/>
</dbReference>
<keyword evidence="5" id="KW-0690">Ribosome biogenesis</keyword>